<dbReference type="Pfam" id="PF12728">
    <property type="entry name" value="HTH_17"/>
    <property type="match status" value="1"/>
</dbReference>
<dbReference type="Proteomes" id="UP000564496">
    <property type="component" value="Unassembled WGS sequence"/>
</dbReference>
<reference evidence="2 3" key="1">
    <citation type="submission" date="2020-07" db="EMBL/GenBank/DDBJ databases">
        <title>Sequencing the genomes of 1000 actinobacteria strains.</title>
        <authorList>
            <person name="Klenk H.-P."/>
        </authorList>
    </citation>
    <scope>NUCLEOTIDE SEQUENCE [LARGE SCALE GENOMIC DNA]</scope>
    <source>
        <strain evidence="2 3">DSM 26487</strain>
    </source>
</reference>
<comment type="caution">
    <text evidence="2">The sequence shown here is derived from an EMBL/GenBank/DDBJ whole genome shotgun (WGS) entry which is preliminary data.</text>
</comment>
<feature type="domain" description="Helix-turn-helix" evidence="1">
    <location>
        <begin position="34"/>
        <end position="82"/>
    </location>
</feature>
<evidence type="ECO:0000259" key="1">
    <source>
        <dbReference type="Pfam" id="PF12728"/>
    </source>
</evidence>
<name>A0A7Z0ITH3_9ACTN</name>
<sequence length="95" mass="10690">MKTSRALTTTDAGHDDVRDSEVDNVVHGAFEASYSIKDLAAELGVRVQTLYDLRTQGRGPVGFRIGRCLRFRRSEIDAWLARLEEEDADRHRGDA</sequence>
<accession>A0A7Z0ITH3</accession>
<dbReference type="AlphaFoldDB" id="A0A7Z0ITH3"/>
<evidence type="ECO:0000313" key="2">
    <source>
        <dbReference type="EMBL" id="NYI78920.1"/>
    </source>
</evidence>
<dbReference type="InterPro" id="IPR009061">
    <property type="entry name" value="DNA-bd_dom_put_sf"/>
</dbReference>
<dbReference type="SUPFAM" id="SSF46955">
    <property type="entry name" value="Putative DNA-binding domain"/>
    <property type="match status" value="1"/>
</dbReference>
<protein>
    <submittedName>
        <fullName evidence="2">Excisionase family DNA binding protein</fullName>
    </submittedName>
</protein>
<proteinExistence type="predicted"/>
<dbReference type="InterPro" id="IPR041657">
    <property type="entry name" value="HTH_17"/>
</dbReference>
<dbReference type="EMBL" id="JACBZR010000001">
    <property type="protein sequence ID" value="NYI78920.1"/>
    <property type="molecule type" value="Genomic_DNA"/>
</dbReference>
<keyword evidence="3" id="KW-1185">Reference proteome</keyword>
<organism evidence="2 3">
    <name type="scientific">Nocardioides panzhihuensis</name>
    <dbReference type="NCBI Taxonomy" id="860243"/>
    <lineage>
        <taxon>Bacteria</taxon>
        <taxon>Bacillati</taxon>
        <taxon>Actinomycetota</taxon>
        <taxon>Actinomycetes</taxon>
        <taxon>Propionibacteriales</taxon>
        <taxon>Nocardioidaceae</taxon>
        <taxon>Nocardioides</taxon>
    </lineage>
</organism>
<evidence type="ECO:0000313" key="3">
    <source>
        <dbReference type="Proteomes" id="UP000564496"/>
    </source>
</evidence>
<gene>
    <name evidence="2" type="ORF">BJ988_003568</name>
</gene>
<dbReference type="RefSeq" id="WP_179659224.1">
    <property type="nucleotide sequence ID" value="NZ_JACBZR010000001.1"/>
</dbReference>